<comment type="caution">
    <text evidence="1">The sequence shown here is derived from an EMBL/GenBank/DDBJ whole genome shotgun (WGS) entry which is preliminary data.</text>
</comment>
<evidence type="ECO:0000313" key="2">
    <source>
        <dbReference type="Proteomes" id="UP001175228"/>
    </source>
</evidence>
<name>A0AA39UK05_9AGAR</name>
<proteinExistence type="predicted"/>
<accession>A0AA39UK05</accession>
<sequence length="207" mass="22739">MNFEAAPQGSPDFSPASVSFDLLTPTNLPPTTSFDIKQLQSPYEFATGLRPDSYIPQTSLLFKPGSPTRFHHISDNGALSRSPTQLHSLLYYIKSYDHRPAVPAGVVPQSSYFVYLTSPSDKISSQHFDSPQPPVFRRQETANNLTLDDFSAHADWKRSDEKRMINPLRVGSGGVVVAIVASRTVISQTGQLPVAPSSVIYTAILLF</sequence>
<reference evidence="1" key="1">
    <citation type="submission" date="2023-06" db="EMBL/GenBank/DDBJ databases">
        <authorList>
            <consortium name="Lawrence Berkeley National Laboratory"/>
            <person name="Ahrendt S."/>
            <person name="Sahu N."/>
            <person name="Indic B."/>
            <person name="Wong-Bajracharya J."/>
            <person name="Merenyi Z."/>
            <person name="Ke H.-M."/>
            <person name="Monk M."/>
            <person name="Kocsube S."/>
            <person name="Drula E."/>
            <person name="Lipzen A."/>
            <person name="Balint B."/>
            <person name="Henrissat B."/>
            <person name="Andreopoulos B."/>
            <person name="Martin F.M."/>
            <person name="Harder C.B."/>
            <person name="Rigling D."/>
            <person name="Ford K.L."/>
            <person name="Foster G.D."/>
            <person name="Pangilinan J."/>
            <person name="Papanicolaou A."/>
            <person name="Barry K."/>
            <person name="LaButti K."/>
            <person name="Viragh M."/>
            <person name="Koriabine M."/>
            <person name="Yan M."/>
            <person name="Riley R."/>
            <person name="Champramary S."/>
            <person name="Plett K.L."/>
            <person name="Tsai I.J."/>
            <person name="Slot J."/>
            <person name="Sipos G."/>
            <person name="Plett J."/>
            <person name="Nagy L.G."/>
            <person name="Grigoriev I.V."/>
        </authorList>
    </citation>
    <scope>NUCLEOTIDE SEQUENCE</scope>
    <source>
        <strain evidence="1">HWK02</strain>
    </source>
</reference>
<dbReference type="Proteomes" id="UP001175228">
    <property type="component" value="Unassembled WGS sequence"/>
</dbReference>
<dbReference type="AlphaFoldDB" id="A0AA39UK05"/>
<organism evidence="1 2">
    <name type="scientific">Armillaria luteobubalina</name>
    <dbReference type="NCBI Taxonomy" id="153913"/>
    <lineage>
        <taxon>Eukaryota</taxon>
        <taxon>Fungi</taxon>
        <taxon>Dikarya</taxon>
        <taxon>Basidiomycota</taxon>
        <taxon>Agaricomycotina</taxon>
        <taxon>Agaricomycetes</taxon>
        <taxon>Agaricomycetidae</taxon>
        <taxon>Agaricales</taxon>
        <taxon>Marasmiineae</taxon>
        <taxon>Physalacriaceae</taxon>
        <taxon>Armillaria</taxon>
    </lineage>
</organism>
<protein>
    <submittedName>
        <fullName evidence="1">Uncharacterized protein</fullName>
    </submittedName>
</protein>
<evidence type="ECO:0000313" key="1">
    <source>
        <dbReference type="EMBL" id="KAK0482025.1"/>
    </source>
</evidence>
<keyword evidence="2" id="KW-1185">Reference proteome</keyword>
<gene>
    <name evidence="1" type="ORF">EDD18DRAFT_1362824</name>
</gene>
<dbReference type="EMBL" id="JAUEPU010000069">
    <property type="protein sequence ID" value="KAK0482025.1"/>
    <property type="molecule type" value="Genomic_DNA"/>
</dbReference>